<accession>A0A085LTQ9</accession>
<sequence length="127" mass="14610">MESMTRTWFKLHIKKAHVQYLWHIHLPTGYVYAIYGMHVTPVDPILFKLGRQMCRGSSVVGNATMSNDLGICLFKCLLFDYAFTVSREEHLKFLDQVKDNLLRHGCPVSTVLVRSSANEVMHNKEVV</sequence>
<dbReference type="Proteomes" id="UP000030764">
    <property type="component" value="Unassembled WGS sequence"/>
</dbReference>
<organism evidence="1 2">
    <name type="scientific">Trichuris suis</name>
    <name type="common">pig whipworm</name>
    <dbReference type="NCBI Taxonomy" id="68888"/>
    <lineage>
        <taxon>Eukaryota</taxon>
        <taxon>Metazoa</taxon>
        <taxon>Ecdysozoa</taxon>
        <taxon>Nematoda</taxon>
        <taxon>Enoplea</taxon>
        <taxon>Dorylaimia</taxon>
        <taxon>Trichinellida</taxon>
        <taxon>Trichuridae</taxon>
        <taxon>Trichuris</taxon>
    </lineage>
</organism>
<evidence type="ECO:0000313" key="1">
    <source>
        <dbReference type="EMBL" id="KFD48355.1"/>
    </source>
</evidence>
<dbReference type="EMBL" id="KL363296">
    <property type="protein sequence ID" value="KFD48355.1"/>
    <property type="molecule type" value="Genomic_DNA"/>
</dbReference>
<keyword evidence="2" id="KW-1185">Reference proteome</keyword>
<proteinExistence type="predicted"/>
<protein>
    <submittedName>
        <fullName evidence="1">Uncharacterized protein</fullName>
    </submittedName>
</protein>
<name>A0A085LTQ9_9BILA</name>
<gene>
    <name evidence="1" type="ORF">M513_10767</name>
</gene>
<dbReference type="AlphaFoldDB" id="A0A085LTQ9"/>
<reference evidence="1 2" key="1">
    <citation type="journal article" date="2014" name="Nat. Genet.">
        <title>Genome and transcriptome of the porcine whipworm Trichuris suis.</title>
        <authorList>
            <person name="Jex A.R."/>
            <person name="Nejsum P."/>
            <person name="Schwarz E.M."/>
            <person name="Hu L."/>
            <person name="Young N.D."/>
            <person name="Hall R.S."/>
            <person name="Korhonen P.K."/>
            <person name="Liao S."/>
            <person name="Thamsborg S."/>
            <person name="Xia J."/>
            <person name="Xu P."/>
            <person name="Wang S."/>
            <person name="Scheerlinck J.P."/>
            <person name="Hofmann A."/>
            <person name="Sternberg P.W."/>
            <person name="Wang J."/>
            <person name="Gasser R.B."/>
        </authorList>
    </citation>
    <scope>NUCLEOTIDE SEQUENCE [LARGE SCALE GENOMIC DNA]</scope>
    <source>
        <strain evidence="1">DCEP-RM93M</strain>
    </source>
</reference>
<evidence type="ECO:0000313" key="2">
    <source>
        <dbReference type="Proteomes" id="UP000030764"/>
    </source>
</evidence>